<feature type="chain" id="PRO_5041214769" evidence="2">
    <location>
        <begin position="31"/>
        <end position="233"/>
    </location>
</feature>
<feature type="signal peptide" evidence="2">
    <location>
        <begin position="1"/>
        <end position="30"/>
    </location>
</feature>
<comment type="caution">
    <text evidence="3">The sequence shown here is derived from an EMBL/GenBank/DDBJ whole genome shotgun (WGS) entry which is preliminary data.</text>
</comment>
<dbReference type="EMBL" id="BNDZ01000005">
    <property type="protein sequence ID" value="GHI47654.1"/>
    <property type="molecule type" value="Genomic_DNA"/>
</dbReference>
<dbReference type="AlphaFoldDB" id="A0AA37C2X9"/>
<evidence type="ECO:0000256" key="1">
    <source>
        <dbReference type="SAM" id="MobiDB-lite"/>
    </source>
</evidence>
<evidence type="ECO:0000313" key="3">
    <source>
        <dbReference type="EMBL" id="GHI47654.1"/>
    </source>
</evidence>
<sequence>MRGLRANPRGAVVCAAVVSLLLVVALMACTATSTGTRDEGPARSEPVASSPTGAASPTPRVKRADAVKLLKADPEVDAGVKRDLKPCVGDEYPVDVSYGDLTGAKVSDIVINVLTCGDAVGIGAYVYRVADGGKAAEEAAATQGYVNVFRNETPPVYAEIDRGDLVVTRQMYDKGDSVAYPSGEEVVTYQWKDGSFAEQFRQHNDYSNTVTSEPPQALAETPSPARSEGGPAA</sequence>
<accession>A0AA37C2X9</accession>
<evidence type="ECO:0000256" key="2">
    <source>
        <dbReference type="SAM" id="SignalP"/>
    </source>
</evidence>
<keyword evidence="2" id="KW-0732">Signal</keyword>
<feature type="region of interest" description="Disordered" evidence="1">
    <location>
        <begin position="34"/>
        <end position="60"/>
    </location>
</feature>
<dbReference type="Proteomes" id="UP001051844">
    <property type="component" value="Unassembled WGS sequence"/>
</dbReference>
<reference evidence="3" key="1">
    <citation type="submission" date="2022-09" db="EMBL/GenBank/DDBJ databases">
        <title>Whole genome shotgun sequence of Streptomyces albidoflavus NBRC 12854.</title>
        <authorList>
            <person name="Komaki H."/>
            <person name="Tamura T."/>
        </authorList>
    </citation>
    <scope>NUCLEOTIDE SEQUENCE</scope>
    <source>
        <strain evidence="3">NBRC 12854</strain>
    </source>
</reference>
<gene>
    <name evidence="3" type="primary">cseA</name>
    <name evidence="3" type="ORF">ScoT_38280</name>
</gene>
<evidence type="ECO:0000313" key="4">
    <source>
        <dbReference type="Proteomes" id="UP001051844"/>
    </source>
</evidence>
<organism evidence="3 4">
    <name type="scientific">Streptomyces albidoflavus</name>
    <dbReference type="NCBI Taxonomy" id="1886"/>
    <lineage>
        <taxon>Bacteria</taxon>
        <taxon>Bacillati</taxon>
        <taxon>Actinomycetota</taxon>
        <taxon>Actinomycetes</taxon>
        <taxon>Kitasatosporales</taxon>
        <taxon>Streptomycetaceae</taxon>
        <taxon>Streptomyces</taxon>
        <taxon>Streptomyces albidoflavus group</taxon>
    </lineage>
</organism>
<proteinExistence type="predicted"/>
<feature type="region of interest" description="Disordered" evidence="1">
    <location>
        <begin position="202"/>
        <end position="233"/>
    </location>
</feature>
<keyword evidence="3" id="KW-0449">Lipoprotein</keyword>
<feature type="compositionally biased region" description="Polar residues" evidence="1">
    <location>
        <begin position="205"/>
        <end position="214"/>
    </location>
</feature>
<dbReference type="PROSITE" id="PS51257">
    <property type="entry name" value="PROKAR_LIPOPROTEIN"/>
    <property type="match status" value="1"/>
</dbReference>
<name>A0AA37C2X9_9ACTN</name>
<protein>
    <submittedName>
        <fullName evidence="3">Lipoprotein CseA</fullName>
    </submittedName>
</protein>